<comment type="caution">
    <text evidence="2">The sequence shown here is derived from an EMBL/GenBank/DDBJ whole genome shotgun (WGS) entry which is preliminary data.</text>
</comment>
<evidence type="ECO:0000313" key="3">
    <source>
        <dbReference type="Proteomes" id="UP000693970"/>
    </source>
</evidence>
<dbReference type="Proteomes" id="UP000693970">
    <property type="component" value="Unassembled WGS sequence"/>
</dbReference>
<keyword evidence="3" id="KW-1185">Reference proteome</keyword>
<feature type="transmembrane region" description="Helical" evidence="1">
    <location>
        <begin position="21"/>
        <end position="40"/>
    </location>
</feature>
<dbReference type="OrthoDB" id="201706at2759"/>
<name>A0A9K3LDG9_9STRA</name>
<dbReference type="EMBL" id="JAGRRH010000013">
    <property type="protein sequence ID" value="KAG7360349.1"/>
    <property type="molecule type" value="Genomic_DNA"/>
</dbReference>
<keyword evidence="1" id="KW-0812">Transmembrane</keyword>
<organism evidence="2 3">
    <name type="scientific">Nitzschia inconspicua</name>
    <dbReference type="NCBI Taxonomy" id="303405"/>
    <lineage>
        <taxon>Eukaryota</taxon>
        <taxon>Sar</taxon>
        <taxon>Stramenopiles</taxon>
        <taxon>Ochrophyta</taxon>
        <taxon>Bacillariophyta</taxon>
        <taxon>Bacillariophyceae</taxon>
        <taxon>Bacillariophycidae</taxon>
        <taxon>Bacillariales</taxon>
        <taxon>Bacillariaceae</taxon>
        <taxon>Nitzschia</taxon>
    </lineage>
</organism>
<evidence type="ECO:0000256" key="1">
    <source>
        <dbReference type="SAM" id="Phobius"/>
    </source>
</evidence>
<reference evidence="2" key="2">
    <citation type="submission" date="2021-04" db="EMBL/GenBank/DDBJ databases">
        <authorList>
            <person name="Podell S."/>
        </authorList>
    </citation>
    <scope>NUCLEOTIDE SEQUENCE</scope>
    <source>
        <strain evidence="2">Hildebrandi</strain>
    </source>
</reference>
<reference evidence="2" key="1">
    <citation type="journal article" date="2021" name="Sci. Rep.">
        <title>Diploid genomic architecture of Nitzschia inconspicua, an elite biomass production diatom.</title>
        <authorList>
            <person name="Oliver A."/>
            <person name="Podell S."/>
            <person name="Pinowska A."/>
            <person name="Traller J.C."/>
            <person name="Smith S.R."/>
            <person name="McClure R."/>
            <person name="Beliaev A."/>
            <person name="Bohutskyi P."/>
            <person name="Hill E.A."/>
            <person name="Rabines A."/>
            <person name="Zheng H."/>
            <person name="Allen L.Z."/>
            <person name="Kuo A."/>
            <person name="Grigoriev I.V."/>
            <person name="Allen A.E."/>
            <person name="Hazlebeck D."/>
            <person name="Allen E.E."/>
        </authorList>
    </citation>
    <scope>NUCLEOTIDE SEQUENCE</scope>
    <source>
        <strain evidence="2">Hildebrandi</strain>
    </source>
</reference>
<protein>
    <submittedName>
        <fullName evidence="2">Uncharacterized protein</fullName>
    </submittedName>
</protein>
<evidence type="ECO:0000313" key="2">
    <source>
        <dbReference type="EMBL" id="KAG7360349.1"/>
    </source>
</evidence>
<sequence length="392" mass="45099">MLYHNDQRRRRVRGRNILQRNTLAIAATIFSPTLGLVFHLDGFAAAFHSNHHQNTRHDFVIDKALFRRQSSNLLRPKILLWGARTDLGPFHQSTNTSSSSKKARVSKAELTMQEMKWLMIRLCACMGFALLLISWEDVSLSHPMRIENSIARTRSPSWGEVTVRGMAFGKVERSALARGDASDLEPSDTLDLPSYNEVMLQHREKRVPRWNQMDERRGKTTRQDVEESVMQIQMALLKLQECKALVQDYKWDEVGKVLNQQNFRTPLESSCYLLEQADNFLSPEARQVVGFDWGSCAWRHCGALADAQEALDEIEHLLGVLEPFECMFCLDIIERSLRDILAVTAEFQSKELQSRIPAYSPLQRMSDVNQDNLDGFDLDFMKTLNELRNLEL</sequence>
<proteinExistence type="predicted"/>
<accession>A0A9K3LDG9</accession>
<keyword evidence="1" id="KW-1133">Transmembrane helix</keyword>
<gene>
    <name evidence="2" type="ORF">IV203_035448</name>
</gene>
<keyword evidence="1" id="KW-0472">Membrane</keyword>
<dbReference type="AlphaFoldDB" id="A0A9K3LDG9"/>